<dbReference type="Proteomes" id="UP000800093">
    <property type="component" value="Unassembled WGS sequence"/>
</dbReference>
<proteinExistence type="predicted"/>
<protein>
    <submittedName>
        <fullName evidence="3">Uncharacterized protein</fullName>
    </submittedName>
</protein>
<keyword evidence="2" id="KW-1133">Transmembrane helix</keyword>
<feature type="transmembrane region" description="Helical" evidence="2">
    <location>
        <begin position="37"/>
        <end position="58"/>
    </location>
</feature>
<organism evidence="3 4">
    <name type="scientific">Lojkania enalia</name>
    <dbReference type="NCBI Taxonomy" id="147567"/>
    <lineage>
        <taxon>Eukaryota</taxon>
        <taxon>Fungi</taxon>
        <taxon>Dikarya</taxon>
        <taxon>Ascomycota</taxon>
        <taxon>Pezizomycotina</taxon>
        <taxon>Dothideomycetes</taxon>
        <taxon>Pleosporomycetidae</taxon>
        <taxon>Pleosporales</taxon>
        <taxon>Pleosporales incertae sedis</taxon>
        <taxon>Lojkania</taxon>
    </lineage>
</organism>
<accession>A0A9P4JYU5</accession>
<dbReference type="EMBL" id="ML986726">
    <property type="protein sequence ID" value="KAF2258976.1"/>
    <property type="molecule type" value="Genomic_DNA"/>
</dbReference>
<keyword evidence="2" id="KW-0472">Membrane</keyword>
<evidence type="ECO:0000256" key="1">
    <source>
        <dbReference type="SAM" id="MobiDB-lite"/>
    </source>
</evidence>
<reference evidence="4" key="1">
    <citation type="journal article" date="2020" name="Stud. Mycol.">
        <title>101 Dothideomycetes genomes: A test case for predicting lifestyles and emergence of pathogens.</title>
        <authorList>
            <person name="Haridas S."/>
            <person name="Albert R."/>
            <person name="Binder M."/>
            <person name="Bloem J."/>
            <person name="LaButti K."/>
            <person name="Salamov A."/>
            <person name="Andreopoulos B."/>
            <person name="Baker S."/>
            <person name="Barry K."/>
            <person name="Bills G."/>
            <person name="Bluhm B."/>
            <person name="Cannon C."/>
            <person name="Castanera R."/>
            <person name="Culley D."/>
            <person name="Daum C."/>
            <person name="Ezra D."/>
            <person name="Gonzalez J."/>
            <person name="Henrissat B."/>
            <person name="Kuo A."/>
            <person name="Liang C."/>
            <person name="Lipzen A."/>
            <person name="Lutzoni F."/>
            <person name="Magnuson J."/>
            <person name="Mondo S."/>
            <person name="Nolan M."/>
            <person name="Ohm R."/>
            <person name="Pangilinan J."/>
            <person name="Park H.-J."/>
            <person name="Ramirez L."/>
            <person name="Alfaro M."/>
            <person name="Sun H."/>
            <person name="Tritt A."/>
            <person name="Yoshinaga Y."/>
            <person name="Zwiers L.-H."/>
            <person name="Turgeon B."/>
            <person name="Goodwin S."/>
            <person name="Spatafora J."/>
            <person name="Crous P."/>
            <person name="Grigoriev I."/>
        </authorList>
    </citation>
    <scope>NUCLEOTIDE SEQUENCE [LARGE SCALE GENOMIC DNA]</scope>
    <source>
        <strain evidence="4">CBS 304.66</strain>
    </source>
</reference>
<evidence type="ECO:0000313" key="4">
    <source>
        <dbReference type="Proteomes" id="UP000800093"/>
    </source>
</evidence>
<comment type="caution">
    <text evidence="3">The sequence shown here is derived from an EMBL/GenBank/DDBJ whole genome shotgun (WGS) entry which is preliminary data.</text>
</comment>
<gene>
    <name evidence="3" type="ORF">CC78DRAFT_586497</name>
</gene>
<keyword evidence="4" id="KW-1185">Reference proteome</keyword>
<dbReference type="AlphaFoldDB" id="A0A9P4JYU5"/>
<keyword evidence="2" id="KW-0812">Transmembrane</keyword>
<feature type="region of interest" description="Disordered" evidence="1">
    <location>
        <begin position="72"/>
        <end position="93"/>
    </location>
</feature>
<evidence type="ECO:0000256" key="2">
    <source>
        <dbReference type="SAM" id="Phobius"/>
    </source>
</evidence>
<sequence>MPIYPVGKLAENSDREEIYVVDPRTVMSWLAAGIDKALWYPTSMVMVYMTWPAGLVFLSRASFQGDVERTRRDINLEPNEGKGGARQKRRPKK</sequence>
<evidence type="ECO:0000313" key="3">
    <source>
        <dbReference type="EMBL" id="KAF2258976.1"/>
    </source>
</evidence>
<name>A0A9P4JYU5_9PLEO</name>